<dbReference type="Pfam" id="PF14666">
    <property type="entry name" value="RICTOR_M"/>
    <property type="match status" value="1"/>
</dbReference>
<dbReference type="GO" id="GO:0031932">
    <property type="term" value="C:TORC2 complex"/>
    <property type="evidence" value="ECO:0007669"/>
    <property type="project" value="InterPro"/>
</dbReference>
<dbReference type="InterPro" id="IPR029451">
    <property type="entry name" value="RICTOR_M"/>
</dbReference>
<dbReference type="Pfam" id="PF14663">
    <property type="entry name" value="RasGEF_N_2"/>
    <property type="match status" value="1"/>
</dbReference>
<dbReference type="SMART" id="SM01310">
    <property type="entry name" value="RICTOR_V"/>
    <property type="match status" value="1"/>
</dbReference>
<sequence length="1504" mass="170079">MKRKFSVENISLERGTRLSSIMFYVSNTDQQFQKMGTLSLSCIIFSVLTVVLCDFKFDIVPHLYYLQPALSHRYKFISTNNFLKLHKNAESIKKIKECVAKKSLKNLQVFNDMQLTHLLCRSLDVLIDYEDERVQALKLVRKMLAISSKLISPIIVRSLVALGDSGIEDNDRMLRACLATLCEFGVLNPTLLIVCGGVSVITRNVMECHSPRIAESLCGVLLHLLEWPQTRLIAGVRLDCLAAPYCDFTYRLGIMDKNKDARDLRFTCSRLALLSVLRSWTGTIEFCDPNRPSGLKAIVDVLYLNQLEVRKAILDLLYELLWLPQPVWTDEYSVALAAIDPAEYQDAWSLSEGFVAMEGRNVLPSLANCVPNICEIHTSLLLYCFLETGLLNALVEVVVSSDTFISVRATVLIGKLVQLMHTHLPSDIFNTSSALPALVTHAIQGNHQARAAINALHNLHEMHKNRPASCSLFLDLIIQSGGIINSKLFKRELKVSETFSSVLPQYDTLERRRHDSVGSSTSSDEASNTSVMSFRRGGLNKSYIKQYLANLKEKLKQNERLLRDSNVLVNEDGKVWDWDIIINILKSDVLSKLDENHCRFIRRLIHYYKPSSNRFSHQDIGHGRLILPVVMAGIELIDWLSKTADLQCVRMLTDLFSDINVQLNALSSKNPHECLFSPQHMTSTMSQQYFIFIGRMCRTTAGMRILVNTNIFKQLSKIVTSTRFTCYIKLIVSGLDYSNDHLPREILENALTAKRTASRLYATQFMLVLLRAKMQNFEVWGLPLIVAQTKDADRTVAITALEILDEACHDRMYLEELVNSWFRFDNLGDSGSLLMIRYYSIPRGLLHPKATVRQEIDLWNTSYNKRYVLLVEADTHAVLTLHTKSDDGTYSRRNCSSRRSTFLPNILPHLYGQLAQTAKGLTQIREYGDIDKQIDILHQLKTDKENDCLVLKSVMWALAHLSTSNDGLLFLDEEKSRIIEKIIFLAKHCPVYSIRATAVFCLSLVGTTKLGADILFKYDWICVRHARDTLWPICEPEDWMSKNLTPIRHQLDDMPLPYNYTGIEENLNGFFGASETMTPIFFDDSMMSCDRVDGSESHDVSIQNPTRSNTLPDSVNRPSNFKHVRSLSESKTTDEFSMVGVNSRPRFNSGTDSNTSGVSSSDSVYGRYVVSDLLQTLSPIPSSSNLLEVHKSKMRNILDLFNHPPSSGTYVSQCVQGLEAIDLSLNDGSDSSVSSLSDISSNSKRSKFIGKHNSNNCLSCCRSKANNSQRYDSDRNIHRQISASNNSPYNSTFISSDSVLAEDNMPYRIVTNILRHVHRIANPVWSKQSKMALLELKQKHPASFQDICLYSEVCKAQSSNTYRLNSRRFLQELFFDLDFSSFFTEAGEVAERKALLANSTTSATVSDCDVVDEASIEDLIQQSKASNSNHIVDCIEANDDGIKKPSNFNLRYSGTGRPRFNTLELDLSCTKNKFPITDRRKKDYSPTFTSNGIFDQCSYWSSNV</sequence>
<dbReference type="PANTHER" id="PTHR13298">
    <property type="entry name" value="CYTOSOLIC REGULATOR PIANISSIMO"/>
    <property type="match status" value="1"/>
</dbReference>
<dbReference type="SUPFAM" id="SSF48371">
    <property type="entry name" value="ARM repeat"/>
    <property type="match status" value="1"/>
</dbReference>
<feature type="domain" description="Rapamycin-insensitive companion of mTOR middle" evidence="3">
    <location>
        <begin position="556"/>
        <end position="772"/>
    </location>
</feature>
<reference evidence="6" key="1">
    <citation type="submission" date="2022-07" db="EMBL/GenBank/DDBJ databases">
        <authorList>
            <person name="Trinca V."/>
            <person name="Uliana J.V.C."/>
            <person name="Torres T.T."/>
            <person name="Ward R.J."/>
            <person name="Monesi N."/>
        </authorList>
    </citation>
    <scope>NUCLEOTIDE SEQUENCE</scope>
    <source>
        <strain evidence="6">HSMRA1968</strain>
        <tissue evidence="6">Whole embryos</tissue>
    </source>
</reference>
<proteinExistence type="inferred from homology"/>
<evidence type="ECO:0000313" key="6">
    <source>
        <dbReference type="EMBL" id="KAJ6639208.1"/>
    </source>
</evidence>
<dbReference type="SMART" id="SM01308">
    <property type="entry name" value="RICTOR_N"/>
    <property type="match status" value="1"/>
</dbReference>
<comment type="similarity">
    <text evidence="1">Belongs to the RICTOR family.</text>
</comment>
<dbReference type="InterPro" id="IPR029452">
    <property type="entry name" value="RICTOR_V"/>
</dbReference>
<gene>
    <name evidence="6" type="primary">Rictor</name>
    <name evidence="6" type="ORF">Bhyg_11950</name>
</gene>
<dbReference type="InterPro" id="IPR016024">
    <property type="entry name" value="ARM-type_fold"/>
</dbReference>
<evidence type="ECO:0000259" key="4">
    <source>
        <dbReference type="SMART" id="SM01308"/>
    </source>
</evidence>
<dbReference type="InterPro" id="IPR029453">
    <property type="entry name" value="Rictor_IV"/>
</dbReference>
<dbReference type="PANTHER" id="PTHR13298:SF11">
    <property type="entry name" value="RAPAMYCIN-INSENSITIVE COMPANION OF MTOR"/>
    <property type="match status" value="1"/>
</dbReference>
<keyword evidence="7" id="KW-1185">Reference proteome</keyword>
<dbReference type="OrthoDB" id="271111at2759"/>
<dbReference type="EMBL" id="WJQU01000003">
    <property type="protein sequence ID" value="KAJ6639208.1"/>
    <property type="molecule type" value="Genomic_DNA"/>
</dbReference>
<evidence type="ECO:0000313" key="7">
    <source>
        <dbReference type="Proteomes" id="UP001151699"/>
    </source>
</evidence>
<dbReference type="GO" id="GO:0038203">
    <property type="term" value="P:TORC2 signaling"/>
    <property type="evidence" value="ECO:0007669"/>
    <property type="project" value="TreeGrafter"/>
</dbReference>
<feature type="domain" description="Rapamycin-insensitive companion of mTOR N-terminal" evidence="4">
    <location>
        <begin position="60"/>
        <end position="425"/>
    </location>
</feature>
<dbReference type="Pfam" id="PF14664">
    <property type="entry name" value="RICTOR_N"/>
    <property type="match status" value="1"/>
</dbReference>
<dbReference type="SMART" id="SM01307">
    <property type="entry name" value="RICTOR_M"/>
    <property type="match status" value="1"/>
</dbReference>
<dbReference type="GO" id="GO:0043539">
    <property type="term" value="F:protein serine/threonine kinase activator activity"/>
    <property type="evidence" value="ECO:0007669"/>
    <property type="project" value="TreeGrafter"/>
</dbReference>
<dbReference type="InterPro" id="IPR028268">
    <property type="entry name" value="Pianissimo_fam"/>
</dbReference>
<accession>A0A9Q0S0Q8</accession>
<comment type="caution">
    <text evidence="6">The sequence shown here is derived from an EMBL/GenBank/DDBJ whole genome shotgun (WGS) entry which is preliminary data.</text>
</comment>
<protein>
    <submittedName>
        <fullName evidence="6">Rapamycin-insensitive companion of mTOR</fullName>
    </submittedName>
</protein>
<organism evidence="6 7">
    <name type="scientific">Pseudolycoriella hygida</name>
    <dbReference type="NCBI Taxonomy" id="35572"/>
    <lineage>
        <taxon>Eukaryota</taxon>
        <taxon>Metazoa</taxon>
        <taxon>Ecdysozoa</taxon>
        <taxon>Arthropoda</taxon>
        <taxon>Hexapoda</taxon>
        <taxon>Insecta</taxon>
        <taxon>Pterygota</taxon>
        <taxon>Neoptera</taxon>
        <taxon>Endopterygota</taxon>
        <taxon>Diptera</taxon>
        <taxon>Nematocera</taxon>
        <taxon>Sciaroidea</taxon>
        <taxon>Sciaridae</taxon>
        <taxon>Pseudolycoriella</taxon>
    </lineage>
</organism>
<evidence type="ECO:0000259" key="5">
    <source>
        <dbReference type="SMART" id="SM01310"/>
    </source>
</evidence>
<dbReference type="Proteomes" id="UP001151699">
    <property type="component" value="Chromosome X"/>
</dbReference>
<dbReference type="SMART" id="SM01303">
    <property type="entry name" value="RasGEF_N_2"/>
    <property type="match status" value="1"/>
</dbReference>
<feature type="domain" description="Rapamycin-insensitive companion of mTOR" evidence="5">
    <location>
        <begin position="948"/>
        <end position="1022"/>
    </location>
</feature>
<evidence type="ECO:0000256" key="1">
    <source>
        <dbReference type="ARBA" id="ARBA00008878"/>
    </source>
</evidence>
<dbReference type="GO" id="GO:0051897">
    <property type="term" value="P:positive regulation of phosphatidylinositol 3-kinase/protein kinase B signal transduction"/>
    <property type="evidence" value="ECO:0007669"/>
    <property type="project" value="TreeGrafter"/>
</dbReference>
<name>A0A9Q0S0Q8_9DIPT</name>
<feature type="compositionally biased region" description="Low complexity" evidence="2">
    <location>
        <begin position="1148"/>
        <end position="1161"/>
    </location>
</feature>
<dbReference type="Pfam" id="PF14668">
    <property type="entry name" value="RICTOR_V"/>
    <property type="match status" value="1"/>
</dbReference>
<evidence type="ECO:0000256" key="2">
    <source>
        <dbReference type="SAM" id="MobiDB-lite"/>
    </source>
</evidence>
<feature type="compositionally biased region" description="Polar residues" evidence="2">
    <location>
        <begin position="1100"/>
        <end position="1118"/>
    </location>
</feature>
<dbReference type="InterPro" id="IPR028267">
    <property type="entry name" value="Pianissimo_N"/>
</dbReference>
<feature type="region of interest" description="Disordered" evidence="2">
    <location>
        <begin position="1093"/>
        <end position="1118"/>
    </location>
</feature>
<feature type="region of interest" description="Disordered" evidence="2">
    <location>
        <begin position="1140"/>
        <end position="1161"/>
    </location>
</feature>
<evidence type="ECO:0000259" key="3">
    <source>
        <dbReference type="SMART" id="SM01307"/>
    </source>
</evidence>